<sequence>MNLGLVVYGSLSERSGGFRYDRKLVEGLRKRGHSVEIIGFPWESYRRCLLHNFSRRRRSRLSGFDVLLEDHLCHPSLVRTNREIDAPIVAVVHHLRSDEPRAAWKNRGYRAIERDYFRHLDGVICNSETTRQSVFDLLDSQERSDLKAAVAYPAGDRFERFVPVLSIGREFEGTLRLVFLGNVVPRKGLHVLLGGLSSVSGNWHLTVIGAKTDGKYATRVRRLRDELGLREKVSFAGRLPDEAVAGQLARSHVLAVPSLYEGFGLVYLEGMAFGLPAIATTAGGAREIVSDGDDGFLLPPDDPSAIADAVRTLRDDRRRLAQMSISARERYERQPGWNEATESAERLLREIYQDRRVPPEQ</sequence>
<dbReference type="OrthoDB" id="131038at2157"/>
<dbReference type="Pfam" id="PF13439">
    <property type="entry name" value="Glyco_transf_4"/>
    <property type="match status" value="1"/>
</dbReference>
<evidence type="ECO:0000313" key="6">
    <source>
        <dbReference type="Proteomes" id="UP000186914"/>
    </source>
</evidence>
<evidence type="ECO:0000313" key="5">
    <source>
        <dbReference type="EMBL" id="SIR83707.1"/>
    </source>
</evidence>
<protein>
    <submittedName>
        <fullName evidence="5">Glycosyltransferase involved in cell wall bisynthesis</fullName>
    </submittedName>
</protein>
<dbReference type="GO" id="GO:0016757">
    <property type="term" value="F:glycosyltransferase activity"/>
    <property type="evidence" value="ECO:0007669"/>
    <property type="project" value="UniProtKB-KW"/>
</dbReference>
<name>A0A1N7E6K5_9EURY</name>
<keyword evidence="2 5" id="KW-0808">Transferase</keyword>
<feature type="domain" description="Glycosyl transferase family 1" evidence="3">
    <location>
        <begin position="172"/>
        <end position="330"/>
    </location>
</feature>
<evidence type="ECO:0000256" key="2">
    <source>
        <dbReference type="ARBA" id="ARBA00022679"/>
    </source>
</evidence>
<dbReference type="Proteomes" id="UP000186914">
    <property type="component" value="Unassembled WGS sequence"/>
</dbReference>
<dbReference type="PANTHER" id="PTHR12526:SF510">
    <property type="entry name" value="D-INOSITOL 3-PHOSPHATE GLYCOSYLTRANSFERASE"/>
    <property type="match status" value="1"/>
</dbReference>
<dbReference type="AlphaFoldDB" id="A0A1N7E6K5"/>
<proteinExistence type="predicted"/>
<dbReference type="RefSeq" id="WP_076432010.1">
    <property type="nucleotide sequence ID" value="NZ_FTNO01000005.1"/>
</dbReference>
<reference evidence="6" key="1">
    <citation type="submission" date="2017-01" db="EMBL/GenBank/DDBJ databases">
        <authorList>
            <person name="Varghese N."/>
            <person name="Submissions S."/>
        </authorList>
    </citation>
    <scope>NUCLEOTIDE SEQUENCE [LARGE SCALE GENOMIC DNA]</scope>
    <source>
        <strain evidence="6">CGMCC 1.7737</strain>
    </source>
</reference>
<dbReference type="PANTHER" id="PTHR12526">
    <property type="entry name" value="GLYCOSYLTRANSFERASE"/>
    <property type="match status" value="1"/>
</dbReference>
<dbReference type="InterPro" id="IPR028098">
    <property type="entry name" value="Glyco_trans_4-like_N"/>
</dbReference>
<keyword evidence="6" id="KW-1185">Reference proteome</keyword>
<dbReference type="CDD" id="cd03801">
    <property type="entry name" value="GT4_PimA-like"/>
    <property type="match status" value="1"/>
</dbReference>
<dbReference type="Gene3D" id="3.40.50.2000">
    <property type="entry name" value="Glycogen Phosphorylase B"/>
    <property type="match status" value="2"/>
</dbReference>
<dbReference type="EMBL" id="FTNO01000005">
    <property type="protein sequence ID" value="SIR83707.1"/>
    <property type="molecule type" value="Genomic_DNA"/>
</dbReference>
<feature type="domain" description="Glycosyltransferase subfamily 4-like N-terminal" evidence="4">
    <location>
        <begin position="24"/>
        <end position="136"/>
    </location>
</feature>
<dbReference type="SUPFAM" id="SSF53756">
    <property type="entry name" value="UDP-Glycosyltransferase/glycogen phosphorylase"/>
    <property type="match status" value="1"/>
</dbReference>
<dbReference type="Pfam" id="PF00534">
    <property type="entry name" value="Glycos_transf_1"/>
    <property type="match status" value="1"/>
</dbReference>
<organism evidence="5 6">
    <name type="scientific">Haladaptatus litoreus</name>
    <dbReference type="NCBI Taxonomy" id="553468"/>
    <lineage>
        <taxon>Archaea</taxon>
        <taxon>Methanobacteriati</taxon>
        <taxon>Methanobacteriota</taxon>
        <taxon>Stenosarchaea group</taxon>
        <taxon>Halobacteria</taxon>
        <taxon>Halobacteriales</taxon>
        <taxon>Haladaptataceae</taxon>
        <taxon>Haladaptatus</taxon>
    </lineage>
</organism>
<accession>A0A1N7E6K5</accession>
<gene>
    <name evidence="5" type="ORF">SAMN05421858_4066</name>
</gene>
<evidence type="ECO:0000256" key="1">
    <source>
        <dbReference type="ARBA" id="ARBA00022676"/>
    </source>
</evidence>
<keyword evidence="1" id="KW-0328">Glycosyltransferase</keyword>
<evidence type="ECO:0000259" key="3">
    <source>
        <dbReference type="Pfam" id="PF00534"/>
    </source>
</evidence>
<dbReference type="InterPro" id="IPR001296">
    <property type="entry name" value="Glyco_trans_1"/>
</dbReference>
<evidence type="ECO:0000259" key="4">
    <source>
        <dbReference type="Pfam" id="PF13439"/>
    </source>
</evidence>